<protein>
    <submittedName>
        <fullName evidence="1">Uncharacterized protein</fullName>
    </submittedName>
</protein>
<dbReference type="Proteomes" id="UP001234297">
    <property type="component" value="Chromosome 5"/>
</dbReference>
<reference evidence="1 2" key="1">
    <citation type="journal article" date="2022" name="Hortic Res">
        <title>A haplotype resolved chromosomal level avocado genome allows analysis of novel avocado genes.</title>
        <authorList>
            <person name="Nath O."/>
            <person name="Fletcher S.J."/>
            <person name="Hayward A."/>
            <person name="Shaw L.M."/>
            <person name="Masouleh A.K."/>
            <person name="Furtado A."/>
            <person name="Henry R.J."/>
            <person name="Mitter N."/>
        </authorList>
    </citation>
    <scope>NUCLEOTIDE SEQUENCE [LARGE SCALE GENOMIC DNA]</scope>
    <source>
        <strain evidence="2">cv. Hass</strain>
    </source>
</reference>
<comment type="caution">
    <text evidence="1">The sequence shown here is derived from an EMBL/GenBank/DDBJ whole genome shotgun (WGS) entry which is preliminary data.</text>
</comment>
<sequence>MRLVMMMGVLATAVLLFQSFMLPYRSSSLSPFPAGKISRLVKWPLRSEESFSTSTTVGELPPLNNSTSSSALLGLTIKTKGLHVGVESEHNIGSKENNNVQIEKVRDPDDESSMKKDRDSDDGSSVEKIQDPDKRFTLEKPAGMDDDYTLEMVRDPENGLFDGKVAKAGNDLEIENTRKSGDDISAVEQGRSSDFKVKSPPASLSYVLSVRNSTVVAKLDVNAAALSISVASNTSSTGKEATRMFSGSKSLGKMHSATLNEDATFPIIKMKQGMASSALSKMNHLLQRTYVSSRSMKRRFSNARERELLFAKKQIEYAPTVRNDLDLYTPVFRNISRFKRSYELMECLLKVYVYREGEKPIFHKPLLKGIYANEGWFMKLMEGNKRYVVRDPRKAHLFYLPFSSRLLQIALYVPRSHNLKNLEEYLKNYADKIAAKYPFWNRTGGEDHFLVACHDWAPHETRHMARSIRALCNADLSRGFKLGKDVSLPETYVRSAQNPLRDLGGNPASQRPTLAFYAGNMHGNLRPILLKYWDNKDPDMKIIGPMPPGVESKMTYIQHMKSSKYCICPRGYEVNSPRVVEAIFYECVPVIISDNYVPPFFEILNWEAFSVFVAEKDIPMLKDILASIPEEKYQSMQLGVKRVQQHFLWHQNPKKYDLFHMTLHSIWFNRLHQCVLREPQVEKYARNENFDSGKALGLCTLVCFDSVVDCLNVIVYLDTRESTFTG</sequence>
<accession>A0ACC2M7C4</accession>
<name>A0ACC2M7C4_PERAE</name>
<organism evidence="1 2">
    <name type="scientific">Persea americana</name>
    <name type="common">Avocado</name>
    <dbReference type="NCBI Taxonomy" id="3435"/>
    <lineage>
        <taxon>Eukaryota</taxon>
        <taxon>Viridiplantae</taxon>
        <taxon>Streptophyta</taxon>
        <taxon>Embryophyta</taxon>
        <taxon>Tracheophyta</taxon>
        <taxon>Spermatophyta</taxon>
        <taxon>Magnoliopsida</taxon>
        <taxon>Magnoliidae</taxon>
        <taxon>Laurales</taxon>
        <taxon>Lauraceae</taxon>
        <taxon>Persea</taxon>
    </lineage>
</organism>
<evidence type="ECO:0000313" key="1">
    <source>
        <dbReference type="EMBL" id="KAJ8641057.1"/>
    </source>
</evidence>
<proteinExistence type="predicted"/>
<evidence type="ECO:0000313" key="2">
    <source>
        <dbReference type="Proteomes" id="UP001234297"/>
    </source>
</evidence>
<gene>
    <name evidence="1" type="ORF">MRB53_017751</name>
</gene>
<dbReference type="EMBL" id="CM056813">
    <property type="protein sequence ID" value="KAJ8641057.1"/>
    <property type="molecule type" value="Genomic_DNA"/>
</dbReference>
<keyword evidence="2" id="KW-1185">Reference proteome</keyword>